<evidence type="ECO:0000313" key="2">
    <source>
        <dbReference type="EMBL" id="KAK2603425.1"/>
    </source>
</evidence>
<dbReference type="Pfam" id="PF21762">
    <property type="entry name" value="DEDDh_C"/>
    <property type="match status" value="1"/>
</dbReference>
<gene>
    <name evidence="2" type="ORF">QQS21_004375</name>
</gene>
<evidence type="ECO:0000259" key="1">
    <source>
        <dbReference type="Pfam" id="PF21762"/>
    </source>
</evidence>
<dbReference type="PANTHER" id="PTHR28083">
    <property type="entry name" value="GOOD FOR FULL DBP5 ACTIVITY PROTEIN 2"/>
    <property type="match status" value="1"/>
</dbReference>
<dbReference type="PANTHER" id="PTHR28083:SF1">
    <property type="entry name" value="GOOD FOR FULL DBP5 ACTIVITY PROTEIN 2"/>
    <property type="match status" value="1"/>
</dbReference>
<evidence type="ECO:0000313" key="3">
    <source>
        <dbReference type="Proteomes" id="UP001251528"/>
    </source>
</evidence>
<dbReference type="SUPFAM" id="SSF53098">
    <property type="entry name" value="Ribonuclease H-like"/>
    <property type="match status" value="1"/>
</dbReference>
<dbReference type="Proteomes" id="UP001251528">
    <property type="component" value="Unassembled WGS sequence"/>
</dbReference>
<proteinExistence type="predicted"/>
<dbReference type="InterPro" id="IPR040151">
    <property type="entry name" value="Gfd2/YDR514C-like"/>
</dbReference>
<reference evidence="2" key="1">
    <citation type="submission" date="2023-06" db="EMBL/GenBank/DDBJ databases">
        <title>Conoideocrella luteorostrata (Hypocreales: Clavicipitaceae), a potential biocontrol fungus for elongate hemlock scale in United States Christmas tree production areas.</title>
        <authorList>
            <person name="Barrett H."/>
            <person name="Lovett B."/>
            <person name="Macias A.M."/>
            <person name="Stajich J.E."/>
            <person name="Kasson M.T."/>
        </authorList>
    </citation>
    <scope>NUCLEOTIDE SEQUENCE</scope>
    <source>
        <strain evidence="2">ARSEF 14590</strain>
    </source>
</reference>
<protein>
    <recommendedName>
        <fullName evidence="1">Gfd2/YDR514C-like C-terminal domain-containing protein</fullName>
    </recommendedName>
</protein>
<dbReference type="GO" id="GO:0003676">
    <property type="term" value="F:nucleic acid binding"/>
    <property type="evidence" value="ECO:0007669"/>
    <property type="project" value="InterPro"/>
</dbReference>
<keyword evidence="3" id="KW-1185">Reference proteome</keyword>
<dbReference type="Gene3D" id="3.30.420.10">
    <property type="entry name" value="Ribonuclease H-like superfamily/Ribonuclease H"/>
    <property type="match status" value="1"/>
</dbReference>
<name>A0AAJ0CUG8_9HYPO</name>
<feature type="domain" description="Gfd2/YDR514C-like C-terminal" evidence="1">
    <location>
        <begin position="83"/>
        <end position="196"/>
    </location>
</feature>
<comment type="caution">
    <text evidence="2">The sequence shown here is derived from an EMBL/GenBank/DDBJ whole genome shotgun (WGS) entry which is preliminary data.</text>
</comment>
<dbReference type="GO" id="GO:0005634">
    <property type="term" value="C:nucleus"/>
    <property type="evidence" value="ECO:0007669"/>
    <property type="project" value="TreeGrafter"/>
</dbReference>
<dbReference type="AlphaFoldDB" id="A0AAJ0CUG8"/>
<dbReference type="InterPro" id="IPR036397">
    <property type="entry name" value="RNaseH_sf"/>
</dbReference>
<sequence>METPSPIAAKPTKLKPPLGGLKLLERFLGLQIDKHAIPTDAVFISLDLEARSGAKPVVTQLGFARLDTRDVQSLSSSSDLRSLISVLGQNLRIYGQTSNGNALRNIILVGHSIGQDLLNLRLLDINIFDIAPIITSIDTHSVARYLFPPYSPGIDLQHGKNFSLAGVLSELGCKPNPSEFHNAGNDALYSLYLMLLLAIKHGSARAASLSIDELKSLEALRWVVFRTLERGVSITSFDIRNTNYKSTATLGAGLREIAIMSQFLRDR</sequence>
<dbReference type="EMBL" id="JASWJB010000064">
    <property type="protein sequence ID" value="KAK2603425.1"/>
    <property type="molecule type" value="Genomic_DNA"/>
</dbReference>
<dbReference type="InterPro" id="IPR048519">
    <property type="entry name" value="Gfd2/YDR514C-like_C"/>
</dbReference>
<accession>A0AAJ0CUG8</accession>
<organism evidence="2 3">
    <name type="scientific">Conoideocrella luteorostrata</name>
    <dbReference type="NCBI Taxonomy" id="1105319"/>
    <lineage>
        <taxon>Eukaryota</taxon>
        <taxon>Fungi</taxon>
        <taxon>Dikarya</taxon>
        <taxon>Ascomycota</taxon>
        <taxon>Pezizomycotina</taxon>
        <taxon>Sordariomycetes</taxon>
        <taxon>Hypocreomycetidae</taxon>
        <taxon>Hypocreales</taxon>
        <taxon>Clavicipitaceae</taxon>
        <taxon>Conoideocrella</taxon>
    </lineage>
</organism>
<dbReference type="InterPro" id="IPR012337">
    <property type="entry name" value="RNaseH-like_sf"/>
</dbReference>